<keyword evidence="3" id="KW-1185">Reference proteome</keyword>
<evidence type="ECO:0000313" key="3">
    <source>
        <dbReference type="Proteomes" id="UP001054945"/>
    </source>
</evidence>
<feature type="compositionally biased region" description="Basic and acidic residues" evidence="1">
    <location>
        <begin position="104"/>
        <end position="117"/>
    </location>
</feature>
<dbReference type="Proteomes" id="UP001054945">
    <property type="component" value="Unassembled WGS sequence"/>
</dbReference>
<protein>
    <submittedName>
        <fullName evidence="2">Uncharacterized protein</fullName>
    </submittedName>
</protein>
<gene>
    <name evidence="2" type="ORF">CEXT_429061</name>
</gene>
<reference evidence="2 3" key="1">
    <citation type="submission" date="2021-06" db="EMBL/GenBank/DDBJ databases">
        <title>Caerostris extrusa draft genome.</title>
        <authorList>
            <person name="Kono N."/>
            <person name="Arakawa K."/>
        </authorList>
    </citation>
    <scope>NUCLEOTIDE SEQUENCE [LARGE SCALE GENOMIC DNA]</scope>
</reference>
<name>A0AAV4PLL5_CAEEX</name>
<proteinExistence type="predicted"/>
<accession>A0AAV4PLL5</accession>
<evidence type="ECO:0000313" key="2">
    <source>
        <dbReference type="EMBL" id="GIX98272.1"/>
    </source>
</evidence>
<sequence length="161" mass="18093">MKSARQKRVIYGINKEGVSKICRILTESCFFGVNKKKITEKAPVANIKIQIVKLEKNLRDLSTMPPSLKDFVEGIFIYYWWVVRGLGNMNIEVTFATQTNLNDGRRNHGDGGLRETLGEADQSSFGSRSNGGLVIYVQDMREPVLMHAVRIVVFEAGVDRG</sequence>
<dbReference type="AlphaFoldDB" id="A0AAV4PLL5"/>
<organism evidence="2 3">
    <name type="scientific">Caerostris extrusa</name>
    <name type="common">Bark spider</name>
    <name type="synonym">Caerostris bankana</name>
    <dbReference type="NCBI Taxonomy" id="172846"/>
    <lineage>
        <taxon>Eukaryota</taxon>
        <taxon>Metazoa</taxon>
        <taxon>Ecdysozoa</taxon>
        <taxon>Arthropoda</taxon>
        <taxon>Chelicerata</taxon>
        <taxon>Arachnida</taxon>
        <taxon>Araneae</taxon>
        <taxon>Araneomorphae</taxon>
        <taxon>Entelegynae</taxon>
        <taxon>Araneoidea</taxon>
        <taxon>Araneidae</taxon>
        <taxon>Caerostris</taxon>
    </lineage>
</organism>
<dbReference type="EMBL" id="BPLR01004882">
    <property type="protein sequence ID" value="GIX98272.1"/>
    <property type="molecule type" value="Genomic_DNA"/>
</dbReference>
<feature type="region of interest" description="Disordered" evidence="1">
    <location>
        <begin position="104"/>
        <end position="127"/>
    </location>
</feature>
<evidence type="ECO:0000256" key="1">
    <source>
        <dbReference type="SAM" id="MobiDB-lite"/>
    </source>
</evidence>
<comment type="caution">
    <text evidence="2">The sequence shown here is derived from an EMBL/GenBank/DDBJ whole genome shotgun (WGS) entry which is preliminary data.</text>
</comment>